<dbReference type="RefSeq" id="WP_012549771.1">
    <property type="nucleotide sequence ID" value="NC_011312.1"/>
</dbReference>
<evidence type="ECO:0000313" key="1">
    <source>
        <dbReference type="EMBL" id="CAQ78697.1"/>
    </source>
</evidence>
<name>B6EIQ3_ALISL</name>
<sequence>MSSNMDMCELRERKQKQYDAVCSDFRLNHNMEELAIITGMKSGTLLRNRLNPEQSHKLDPVDLAMLCKASNDYTILNTMFADLGVVTIALPGQQDEKSYFERTLLNSKYSGELSSDALDMCNAERLPRSKKRKTLAKAQGALSNLVLLINDLENRTTGLQPILQFGTDFLANGAPLPGLM</sequence>
<dbReference type="KEGG" id="vsa:VSAL_I1012"/>
<reference evidence="1 2" key="1">
    <citation type="journal article" date="2008" name="BMC Genomics">
        <title>The genome sequence of the fish pathogen Aliivibrio salmonicida strain LFI1238 shows extensive evidence of gene decay.</title>
        <authorList>
            <person name="Hjerde E."/>
            <person name="Lorentzen M.S."/>
            <person name="Holden M.T."/>
            <person name="Seeger K."/>
            <person name="Paulsen S."/>
            <person name="Bason N."/>
            <person name="Churcher C."/>
            <person name="Harris D."/>
            <person name="Norbertczak H."/>
            <person name="Quail M.A."/>
            <person name="Sanders S."/>
            <person name="Thurston S."/>
            <person name="Parkhill J."/>
            <person name="Willassen N.P."/>
            <person name="Thomson N.R."/>
        </authorList>
    </citation>
    <scope>NUCLEOTIDE SEQUENCE [LARGE SCALE GENOMIC DNA]</scope>
    <source>
        <strain evidence="1 2">LFI1238</strain>
    </source>
</reference>
<gene>
    <name evidence="1" type="primary">cII</name>
    <name evidence="1" type="ordered locus">VSAL_I1012</name>
</gene>
<proteinExistence type="predicted"/>
<dbReference type="HOGENOM" id="CLU_124466_0_0_6"/>
<organism evidence="1 2">
    <name type="scientific">Aliivibrio salmonicida (strain LFI1238)</name>
    <name type="common">Vibrio salmonicida (strain LFI1238)</name>
    <dbReference type="NCBI Taxonomy" id="316275"/>
    <lineage>
        <taxon>Bacteria</taxon>
        <taxon>Pseudomonadati</taxon>
        <taxon>Pseudomonadota</taxon>
        <taxon>Gammaproteobacteria</taxon>
        <taxon>Vibrionales</taxon>
        <taxon>Vibrionaceae</taxon>
        <taxon>Aliivibrio</taxon>
    </lineage>
</organism>
<protein>
    <submittedName>
        <fullName evidence="1">Phage regulatory protein CII</fullName>
    </submittedName>
</protein>
<dbReference type="Proteomes" id="UP000001730">
    <property type="component" value="Chromosome 1"/>
</dbReference>
<dbReference type="InterPro" id="IPR009679">
    <property type="entry name" value="Phage_186_CII-like"/>
</dbReference>
<dbReference type="eggNOG" id="ENOG5030H36">
    <property type="taxonomic scope" value="Bacteria"/>
</dbReference>
<dbReference type="AlphaFoldDB" id="B6EIQ3"/>
<dbReference type="GO" id="GO:0003677">
    <property type="term" value="F:DNA binding"/>
    <property type="evidence" value="ECO:0007669"/>
    <property type="project" value="InterPro"/>
</dbReference>
<accession>B6EIQ3</accession>
<evidence type="ECO:0000313" key="2">
    <source>
        <dbReference type="Proteomes" id="UP000001730"/>
    </source>
</evidence>
<keyword evidence="2" id="KW-1185">Reference proteome</keyword>
<dbReference type="Pfam" id="PF06892">
    <property type="entry name" value="Phage_CP76"/>
    <property type="match status" value="1"/>
</dbReference>
<dbReference type="EMBL" id="FM178379">
    <property type="protein sequence ID" value="CAQ78697.1"/>
    <property type="molecule type" value="Genomic_DNA"/>
</dbReference>